<dbReference type="Gene3D" id="3.90.550.10">
    <property type="entry name" value="Spore Coat Polysaccharide Biosynthesis Protein SpsA, Chain A"/>
    <property type="match status" value="1"/>
</dbReference>
<gene>
    <name evidence="3" type="ORF">SAMN04488109_0912</name>
</gene>
<dbReference type="InterPro" id="IPR029044">
    <property type="entry name" value="Nucleotide-diphossugar_trans"/>
</dbReference>
<sequence>MNTGDYLISETATLLGCLQQLNKLKRDLNLFVVNAEGKLLGSVTDGDIRRGILRGTGLDDSVQHVMNASCKYLVKDKIDLHLIKEQRNKAIKILPIVDQQMRVIDLLSFDKVSTALPIDAVIMAGGKGTRLLPLTQKTPKPLLAIGDKPIIAYNLERIMRFGIKNIFITVNYLKEQIYDFVKSDKAFDTVRCIEEHQALGTIGALSLIQEWQNEYVLLTNSDLLTNIDYEDFFFDFLQSGSDMMVAAISYPIQVPYAILETQGKAIKSFKEKPDYTYQANTGIYLIKRQLLKYIPSNGFFNATDFMDTLLEKGHSISYYQLVGYWLDIGKHEDFKKAQEDIKHLRF</sequence>
<keyword evidence="3" id="KW-0808">Transferase</keyword>
<feature type="domain" description="CBS" evidence="2">
    <location>
        <begin position="1"/>
        <end position="61"/>
    </location>
</feature>
<organism evidence="3 4">
    <name type="scientific">Chryseolinea serpens</name>
    <dbReference type="NCBI Taxonomy" id="947013"/>
    <lineage>
        <taxon>Bacteria</taxon>
        <taxon>Pseudomonadati</taxon>
        <taxon>Bacteroidota</taxon>
        <taxon>Cytophagia</taxon>
        <taxon>Cytophagales</taxon>
        <taxon>Fulvivirgaceae</taxon>
        <taxon>Chryseolinea</taxon>
    </lineage>
</organism>
<dbReference type="PANTHER" id="PTHR22572">
    <property type="entry name" value="SUGAR-1-PHOSPHATE GUANYL TRANSFERASE"/>
    <property type="match status" value="1"/>
</dbReference>
<dbReference type="AlphaFoldDB" id="A0A1M5KYI0"/>
<keyword evidence="1" id="KW-0129">CBS domain</keyword>
<evidence type="ECO:0000256" key="1">
    <source>
        <dbReference type="PROSITE-ProRule" id="PRU00703"/>
    </source>
</evidence>
<dbReference type="InterPro" id="IPR050486">
    <property type="entry name" value="Mannose-1P_guanyltransferase"/>
</dbReference>
<evidence type="ECO:0000313" key="3">
    <source>
        <dbReference type="EMBL" id="SHG57796.1"/>
    </source>
</evidence>
<dbReference type="EMBL" id="FQWQ01000001">
    <property type="protein sequence ID" value="SHG57796.1"/>
    <property type="molecule type" value="Genomic_DNA"/>
</dbReference>
<dbReference type="Pfam" id="PF00571">
    <property type="entry name" value="CBS"/>
    <property type="match status" value="1"/>
</dbReference>
<dbReference type="Pfam" id="PF00483">
    <property type="entry name" value="NTP_transferase"/>
    <property type="match status" value="1"/>
</dbReference>
<dbReference type="SUPFAM" id="SSF53448">
    <property type="entry name" value="Nucleotide-diphospho-sugar transferases"/>
    <property type="match status" value="1"/>
</dbReference>
<protein>
    <submittedName>
        <fullName evidence="3">Nucleotidyl transferase</fullName>
    </submittedName>
</protein>
<dbReference type="InterPro" id="IPR005835">
    <property type="entry name" value="NTP_transferase_dom"/>
</dbReference>
<keyword evidence="4" id="KW-1185">Reference proteome</keyword>
<dbReference type="OrthoDB" id="9813880at2"/>
<accession>A0A1M5KYI0</accession>
<dbReference type="GO" id="GO:0016740">
    <property type="term" value="F:transferase activity"/>
    <property type="evidence" value="ECO:0007669"/>
    <property type="project" value="UniProtKB-KW"/>
</dbReference>
<dbReference type="PROSITE" id="PS51371">
    <property type="entry name" value="CBS"/>
    <property type="match status" value="1"/>
</dbReference>
<dbReference type="STRING" id="947013.SAMN04488109_0912"/>
<evidence type="ECO:0000313" key="4">
    <source>
        <dbReference type="Proteomes" id="UP000184212"/>
    </source>
</evidence>
<evidence type="ECO:0000259" key="2">
    <source>
        <dbReference type="PROSITE" id="PS51371"/>
    </source>
</evidence>
<dbReference type="Proteomes" id="UP000184212">
    <property type="component" value="Unassembled WGS sequence"/>
</dbReference>
<reference evidence="3 4" key="1">
    <citation type="submission" date="2016-11" db="EMBL/GenBank/DDBJ databases">
        <authorList>
            <person name="Jaros S."/>
            <person name="Januszkiewicz K."/>
            <person name="Wedrychowicz H."/>
        </authorList>
    </citation>
    <scope>NUCLEOTIDE SEQUENCE [LARGE SCALE GENOMIC DNA]</scope>
    <source>
        <strain evidence="3 4">DSM 24574</strain>
    </source>
</reference>
<name>A0A1M5KYI0_9BACT</name>
<proteinExistence type="predicted"/>
<dbReference type="RefSeq" id="WP_073131474.1">
    <property type="nucleotide sequence ID" value="NZ_FQWQ01000001.1"/>
</dbReference>
<dbReference type="InterPro" id="IPR046342">
    <property type="entry name" value="CBS_dom_sf"/>
</dbReference>
<dbReference type="Gene3D" id="3.10.580.10">
    <property type="entry name" value="CBS-domain"/>
    <property type="match status" value="1"/>
</dbReference>
<dbReference type="SUPFAM" id="SSF54631">
    <property type="entry name" value="CBS-domain pair"/>
    <property type="match status" value="1"/>
</dbReference>
<dbReference type="InterPro" id="IPR000644">
    <property type="entry name" value="CBS_dom"/>
</dbReference>